<dbReference type="Gene3D" id="3.40.50.1820">
    <property type="entry name" value="alpha/beta hydrolase"/>
    <property type="match status" value="1"/>
</dbReference>
<dbReference type="InterPro" id="IPR050955">
    <property type="entry name" value="Plant_Biomass_Hydrol_Est"/>
</dbReference>
<keyword evidence="5" id="KW-1185">Reference proteome</keyword>
<evidence type="ECO:0000313" key="4">
    <source>
        <dbReference type="EMBL" id="EEH54058.1"/>
    </source>
</evidence>
<protein>
    <submittedName>
        <fullName evidence="4">Predicted protein</fullName>
    </submittedName>
</protein>
<accession>C1N0P9</accession>
<dbReference type="GO" id="GO:0016787">
    <property type="term" value="F:hydrolase activity"/>
    <property type="evidence" value="ECO:0007669"/>
    <property type="project" value="UniProtKB-KW"/>
</dbReference>
<keyword evidence="2" id="KW-0378">Hydrolase</keyword>
<evidence type="ECO:0000256" key="1">
    <source>
        <dbReference type="ARBA" id="ARBA00022729"/>
    </source>
</evidence>
<dbReference type="KEGG" id="mpp:MICPUCDRAFT_51103"/>
<dbReference type="GO" id="GO:0005576">
    <property type="term" value="C:extracellular region"/>
    <property type="evidence" value="ECO:0007669"/>
    <property type="project" value="InterPro"/>
</dbReference>
<dbReference type="Proteomes" id="UP000001876">
    <property type="component" value="Unassembled WGS sequence"/>
</dbReference>
<organism evidence="5">
    <name type="scientific">Micromonas pusilla (strain CCMP1545)</name>
    <name type="common">Picoplanktonic green alga</name>
    <dbReference type="NCBI Taxonomy" id="564608"/>
    <lineage>
        <taxon>Eukaryota</taxon>
        <taxon>Viridiplantae</taxon>
        <taxon>Chlorophyta</taxon>
        <taxon>Mamiellophyceae</taxon>
        <taxon>Mamiellales</taxon>
        <taxon>Mamiellaceae</taxon>
        <taxon>Micromonas</taxon>
    </lineage>
</organism>
<dbReference type="PANTHER" id="PTHR43037:SF5">
    <property type="entry name" value="FERULOYL ESTERASE"/>
    <property type="match status" value="1"/>
</dbReference>
<feature type="chain" id="PRO_5002912301" evidence="3">
    <location>
        <begin position="25"/>
        <end position="382"/>
    </location>
</feature>
<dbReference type="RefSeq" id="XP_003061428.1">
    <property type="nucleotide sequence ID" value="XM_003061382.1"/>
</dbReference>
<dbReference type="AlphaFoldDB" id="C1N0P9"/>
<gene>
    <name evidence="4" type="ORF">MICPUCDRAFT_51103</name>
</gene>
<dbReference type="GeneID" id="9686868"/>
<name>C1N0P9_MICPC</name>
<dbReference type="InterPro" id="IPR010126">
    <property type="entry name" value="Esterase_phb"/>
</dbReference>
<evidence type="ECO:0000256" key="3">
    <source>
        <dbReference type="SAM" id="SignalP"/>
    </source>
</evidence>
<evidence type="ECO:0000313" key="5">
    <source>
        <dbReference type="Proteomes" id="UP000001876"/>
    </source>
</evidence>
<dbReference type="Pfam" id="PF10503">
    <property type="entry name" value="Esterase_PHB"/>
    <property type="match status" value="1"/>
</dbReference>
<sequence length="382" mass="40108">MRAAVFSPVVVLLFAASVAPRVSAGGVDAQGAATPPPPLEGVRLNVPIPVVPDVEVFTPSSYSPTGAKKPLLVFLHGFCLPDAEQQEYSFTGSRASATTPPRQQTLSQVGLRDLVETEDFVYVTPTAPHATRYCALCNVGEDSPNVGDRLTVRWINSTLARTAPAFACPAWDGSDACCNPELGGRGDDASFVKAVVDAVVDRYAIDTSRIYLMGIATGGFMANRMACEYADVFAGVATFAGGVWADADKCVAGGGGENGVTNVLNVHGDGDLTVPIGGGVNFAGVPFPSADQTVDTFARKFGCDALPREVAAADDGDDFSLPSDGRRDVDVSVTKFEGCGADGAYVVEQWTLAGVDHFMQEKTSRGVFKAVVQWLTSKRRAP</sequence>
<dbReference type="OMA" id="MANRMAC"/>
<dbReference type="OrthoDB" id="424610at2759"/>
<feature type="signal peptide" evidence="3">
    <location>
        <begin position="1"/>
        <end position="24"/>
    </location>
</feature>
<reference evidence="4 5" key="1">
    <citation type="journal article" date="2009" name="Science">
        <title>Green evolution and dynamic adaptations revealed by genomes of the marine picoeukaryotes Micromonas.</title>
        <authorList>
            <person name="Worden A.Z."/>
            <person name="Lee J.H."/>
            <person name="Mock T."/>
            <person name="Rouze P."/>
            <person name="Simmons M.P."/>
            <person name="Aerts A.L."/>
            <person name="Allen A.E."/>
            <person name="Cuvelier M.L."/>
            <person name="Derelle E."/>
            <person name="Everett M.V."/>
            <person name="Foulon E."/>
            <person name="Grimwood J."/>
            <person name="Gundlach H."/>
            <person name="Henrissat B."/>
            <person name="Napoli C."/>
            <person name="McDonald S.M."/>
            <person name="Parker M.S."/>
            <person name="Rombauts S."/>
            <person name="Salamov A."/>
            <person name="Von Dassow P."/>
            <person name="Badger J.H."/>
            <person name="Coutinho P.M."/>
            <person name="Demir E."/>
            <person name="Dubchak I."/>
            <person name="Gentemann C."/>
            <person name="Eikrem W."/>
            <person name="Gready J.E."/>
            <person name="John U."/>
            <person name="Lanier W."/>
            <person name="Lindquist E.A."/>
            <person name="Lucas S."/>
            <person name="Mayer K.F."/>
            <person name="Moreau H."/>
            <person name="Not F."/>
            <person name="Otillar R."/>
            <person name="Panaud O."/>
            <person name="Pangilinan J."/>
            <person name="Paulsen I."/>
            <person name="Piegu B."/>
            <person name="Poliakov A."/>
            <person name="Robbens S."/>
            <person name="Schmutz J."/>
            <person name="Toulza E."/>
            <person name="Wyss T."/>
            <person name="Zelensky A."/>
            <person name="Zhou K."/>
            <person name="Armbrust E.V."/>
            <person name="Bhattacharya D."/>
            <person name="Goodenough U.W."/>
            <person name="Van de Peer Y."/>
            <person name="Grigoriev I.V."/>
        </authorList>
    </citation>
    <scope>NUCLEOTIDE SEQUENCE [LARGE SCALE GENOMIC DNA]</scope>
    <source>
        <strain evidence="4 5">CCMP1545</strain>
    </source>
</reference>
<dbReference type="InterPro" id="IPR029058">
    <property type="entry name" value="AB_hydrolase_fold"/>
</dbReference>
<dbReference type="SUPFAM" id="SSF53474">
    <property type="entry name" value="alpha/beta-Hydrolases"/>
    <property type="match status" value="1"/>
</dbReference>
<evidence type="ECO:0000256" key="2">
    <source>
        <dbReference type="ARBA" id="ARBA00022801"/>
    </source>
</evidence>
<keyword evidence="1 3" id="KW-0732">Signal</keyword>
<dbReference type="PANTHER" id="PTHR43037">
    <property type="entry name" value="UNNAMED PRODUCT-RELATED"/>
    <property type="match status" value="1"/>
</dbReference>
<proteinExistence type="predicted"/>
<dbReference type="EMBL" id="GG663744">
    <property type="protein sequence ID" value="EEH54058.1"/>
    <property type="molecule type" value="Genomic_DNA"/>
</dbReference>